<reference evidence="1 2" key="1">
    <citation type="submission" date="2018-02" db="EMBL/GenBank/DDBJ databases">
        <title>The draft genome of Sphingobacterium gobiense H7.</title>
        <authorList>
            <person name="Li L."/>
            <person name="Liu L."/>
            <person name="Zhang X."/>
            <person name="Wang T."/>
            <person name="Liang L."/>
        </authorList>
    </citation>
    <scope>NUCLEOTIDE SEQUENCE [LARGE SCALE GENOMIC DNA]</scope>
    <source>
        <strain evidence="1 2">ACCC 05757</strain>
    </source>
</reference>
<evidence type="ECO:0000313" key="1">
    <source>
        <dbReference type="EMBL" id="PRD56657.1"/>
    </source>
</evidence>
<gene>
    <name evidence="1" type="ORF">C5749_05330</name>
</gene>
<dbReference type="InterPro" id="IPR013320">
    <property type="entry name" value="ConA-like_dom_sf"/>
</dbReference>
<dbReference type="RefSeq" id="WP_105723676.1">
    <property type="nucleotide sequence ID" value="NZ_PVBS01000001.1"/>
</dbReference>
<dbReference type="OrthoDB" id="2582440at2"/>
<protein>
    <recommendedName>
        <fullName evidence="3">LamG-like jellyroll fold domain-containing protein</fullName>
    </recommendedName>
</protein>
<dbReference type="Gene3D" id="2.60.120.200">
    <property type="match status" value="4"/>
</dbReference>
<keyword evidence="2" id="KW-1185">Reference proteome</keyword>
<dbReference type="Proteomes" id="UP000238642">
    <property type="component" value="Unassembled WGS sequence"/>
</dbReference>
<sequence>MNDKTTYSNIVTVSHQGRAVSFVLKQAENTNESTTSICFNILNPDIASSHDDLDWQTYQELAFPTTVSMAGFNILRIPEPMLGAASTFRVVTDQHYIYIFRCIDNQLYANRYVLSEQPATVKNSDNNLKARPNWTLQPSWEVRFQRSEKPDTPLGPKDNQSFVDMDNTPFEEPVWVLPLTPTGEKVSISGFDVQLLPTATPDEYAWQIALIAEGKLFTYSIIKPAGGWFQFDDDQFDPAVQTIRPNVVLSLTQPSSGTSTTPITLIGEPSACLYNKQEQVRTANNEQLKLQNAYRYMLACQGAVAAPEKETENGIVVLDFAVAETGRLTYQNAYNATQTLAAGALNARQFTLSFNGCAQLIIPADPALTLGPAFTQQCWVMPKGTTLDKQYIFGVAPGTSVADYPPVVYITNTLKIGVGFGDGKRLLSAETKDNVLELDTWINVIAYYDETGYHLLINGSEVALETTVDFKGKTPTQTVLTVIGQGADGGNITGMLDEVRLWQGNQAAVAKKNLFKPLDLQEDHPDLLAYWPLNTGKGLIAKDHSKAGTHDATLSGARWVPGTPPLNLPTGNISSMDEMGLTVNTGIALPIADDDGYALFGAIKPESTPYLLSGKDGLIHLYYQGNNDAFLAAQYDTSISRPVFGIPWTAGPASTDSVTSGNLLFIGRQAGTLLNNSVVQLAKTATNLYSLTLDDNINIGNNETWQGLLQRADYVAAVLEEHYTNDPLNPNVLDSNTVFYDSLGVYKQGFLAVGDPLQHGFLQIVGTQSDSITVDKVEVKVAEEATTSTVTLSGTIPGNPENPLHIQLNHVPTDVTLFSQVLNDRSSTYDYTTSVNNDPNNTACYQLPTDGPDGLLLVPSKEIKTTTLSITNGNSKTTCTVKISLQYRDSKKTETVGIWKNISRQLDELSEIIKKSADGDNKIVADHIVFHCPALAQDLLVNNVAAAPTAGLRALLAFIRVFAIGANGLVGNASLALSKIQGVKSEGYALKQRLAVKKTAPGSPLFAVRLDRTANNGYPQLLTTDKNGAATALPLKTGVNGGWLDIAPSSALGLRGKHSLIMIDNSGSQYQRLNLQHARTFEAWTYPTLSSDKLASDTNRILHLDIENGVDKSQNMLGLKRSDMLYLMGKGKLEINDADCIDDSKKDKRLFPNQDSYAAQLYIKPALKTIEPDRPAPVLTLTFKNGETTDQIETLHLDHTGRLSYTVQTGSLDPVRSAFTQDIADNSWSQITVSRANGILSFFINGSSSGKSGTNRKPEGNNHVVTVGGNAQSTEGQLEMEMGVNQFSLYRDSLPPQFVTDHYHRVLQSSADNLQLLWRLDRQTSNGSVVNEAIVTQGLYGTSFDTEKCIWESLGVFKYAYAAVGKQAIVTEMATVPNNQWTHLAATYQPHYGVRLSDGNYADCGANNGLNFDKAFAASLWVKADQTTKEKQVLLSKFGATEDEQSYEIGLQDGKPYLTVRCKNATDKAGNALQLNKQYITCKSKSPLTSTEMTHLVFTAELIEVTEEVGNVVQSQDGEKLKKLDTSIENYHRLVLKLFVNGQLVATYPEDSARNVAILYGNVRFFDSNTPLNMGRTRPDAEVSEQAFFSGTISDVLLWNKVLGDEQVAALYTIKEIPQDGLISAWYFNEQNGRTAYDSVSSNDAVWLSNEEEMWILVHDNATMQLLINGKLTTGINALPGDFGGYMTPQAAIGGCVNDSVVVTNGFEGYLEEVRVWSERRTTEQITDNMNRHISGLKTNLAGYWAFDTGSGDRCVDESAYGNNGIFKIDTDQASPYWVPSTAPVANEGPRVRNAMGGLATDAQASLRSGPAAVEYADVQHDASGQSFSVLKRCYLYIDQDGHIVHASGYKVGDLNMVYLGQVQTNPSLIGYVEGAPPLPSENLTKPYYLDPTKPSYFAYNNSSSVALTQQKTTAFRFSGSKHTGSHLAFNTKLGGGVSFEKKLEEIILITDIIKTEVIGKATFGLGWNESEDTGSQFAAQLLSGNVNTMYNCGDWEPDDGAGMLLKNGERRFIPNNEGYALVKSATADVYTLLLQDTGALMGTTIVPNTEIPPDVNLIYFPLNPAYVKNGTLDGKVGLKNDPDYQNADVQRGSYFKPTEAYALKRQIERKDQELLAQYQQFDAKKRGKDRNYKLDNDISSNALYDWKQGAPKKGMYSTHVWTAAGGLYREQQGYVSQIEENYGGSYSFDWSLGLTAETTLVFGGAGFWGELDLNGGTHMKYEVSKAKEETSAISLDIQADPDGFLNKYLGNDPKKPFYASKSEPGKVDTYRFMTFYLPPDKGNFDEFFERVVDPRWLNLSNDPRAAALREARANTNQSWRVLHRVTYVSRIPPEYDVAPKEKAPDTDIAPANAQANTLLFELVAHHIKKLQLAAHYAPAQIGQAVKDVLDKDLVNSLPLWKVFREKASVPNSAEAYQYMTLYDDIVAYMDAYYQSIDN</sequence>
<accession>A0A2S9JTP4</accession>
<dbReference type="SUPFAM" id="SSF49899">
    <property type="entry name" value="Concanavalin A-like lectins/glucanases"/>
    <property type="match status" value="4"/>
</dbReference>
<dbReference type="GO" id="GO:0005975">
    <property type="term" value="P:carbohydrate metabolic process"/>
    <property type="evidence" value="ECO:0007669"/>
    <property type="project" value="UniProtKB-ARBA"/>
</dbReference>
<dbReference type="GO" id="GO:0004553">
    <property type="term" value="F:hydrolase activity, hydrolyzing O-glycosyl compounds"/>
    <property type="evidence" value="ECO:0007669"/>
    <property type="project" value="UniProtKB-ARBA"/>
</dbReference>
<dbReference type="EMBL" id="PVBS01000001">
    <property type="protein sequence ID" value="PRD56657.1"/>
    <property type="molecule type" value="Genomic_DNA"/>
</dbReference>
<organism evidence="1 2">
    <name type="scientific">Sphingobacterium gobiense</name>
    <dbReference type="NCBI Taxonomy" id="1382456"/>
    <lineage>
        <taxon>Bacteria</taxon>
        <taxon>Pseudomonadati</taxon>
        <taxon>Bacteroidota</taxon>
        <taxon>Sphingobacteriia</taxon>
        <taxon>Sphingobacteriales</taxon>
        <taxon>Sphingobacteriaceae</taxon>
        <taxon>Sphingobacterium</taxon>
    </lineage>
</organism>
<dbReference type="Pfam" id="PF13385">
    <property type="entry name" value="Laminin_G_3"/>
    <property type="match status" value="1"/>
</dbReference>
<evidence type="ECO:0000313" key="2">
    <source>
        <dbReference type="Proteomes" id="UP000238642"/>
    </source>
</evidence>
<name>A0A2S9JTP4_9SPHI</name>
<proteinExistence type="predicted"/>
<comment type="caution">
    <text evidence="1">The sequence shown here is derived from an EMBL/GenBank/DDBJ whole genome shotgun (WGS) entry which is preliminary data.</text>
</comment>
<evidence type="ECO:0008006" key="3">
    <source>
        <dbReference type="Google" id="ProtNLM"/>
    </source>
</evidence>